<comment type="caution">
    <text evidence="1">The sequence shown here is derived from an EMBL/GenBank/DDBJ whole genome shotgun (WGS) entry which is preliminary data.</text>
</comment>
<reference evidence="1 2" key="1">
    <citation type="submission" date="2017-12" db="EMBL/GenBank/DDBJ databases">
        <title>Comparative genomics of Botrytis spp.</title>
        <authorList>
            <person name="Valero-Jimenez C.A."/>
            <person name="Tapia P."/>
            <person name="Veloso J."/>
            <person name="Silva-Moreno E."/>
            <person name="Staats M."/>
            <person name="Valdes J.H."/>
            <person name="Van Kan J.A.L."/>
        </authorList>
    </citation>
    <scope>NUCLEOTIDE SEQUENCE [LARGE SCALE GENOMIC DNA]</scope>
    <source>
        <strain evidence="1 2">MUCL3349</strain>
    </source>
</reference>
<name>A0A4Z1KNP2_9HELO</name>
<gene>
    <name evidence="1" type="ORF">BPOR_0249g00100</name>
</gene>
<dbReference type="Proteomes" id="UP000297280">
    <property type="component" value="Unassembled WGS sequence"/>
</dbReference>
<dbReference type="EMBL" id="PQXO01000249">
    <property type="protein sequence ID" value="TGO87120.1"/>
    <property type="molecule type" value="Genomic_DNA"/>
</dbReference>
<proteinExistence type="predicted"/>
<organism evidence="1 2">
    <name type="scientific">Botrytis porri</name>
    <dbReference type="NCBI Taxonomy" id="87229"/>
    <lineage>
        <taxon>Eukaryota</taxon>
        <taxon>Fungi</taxon>
        <taxon>Dikarya</taxon>
        <taxon>Ascomycota</taxon>
        <taxon>Pezizomycotina</taxon>
        <taxon>Leotiomycetes</taxon>
        <taxon>Helotiales</taxon>
        <taxon>Sclerotiniaceae</taxon>
        <taxon>Botrytis</taxon>
    </lineage>
</organism>
<dbReference type="AlphaFoldDB" id="A0A4Z1KNP2"/>
<protein>
    <submittedName>
        <fullName evidence="1">Uncharacterized protein</fullName>
    </submittedName>
</protein>
<sequence length="266" mass="29622">MLYVKLDVTAPISVHFILGPIFTSEIDAQSRIPRYVNFMSKYSTPDGFSVALALGFDMDFEFHGLNYFSAQSVFVPGVKFIEAKTEMMPYNVVLLGAMPEQPEPTGYCLLPRRTVMMSDYATTDPIGDFIDDIYSKGYFLGDLIHHITNNNLAGVKQVIQDRGFTNLDLAEVQQTLKRSSIPGPDFDRVFPWKDSPSLQHPKDAHIGDSARDAEALQYLSVAMDLAAPNGGQSKDGREPVEFAEPITIFFGAVSTTLCYFEYPEMA</sequence>
<accession>A0A4Z1KNP2</accession>
<evidence type="ECO:0000313" key="1">
    <source>
        <dbReference type="EMBL" id="TGO87120.1"/>
    </source>
</evidence>
<keyword evidence="2" id="KW-1185">Reference proteome</keyword>
<evidence type="ECO:0000313" key="2">
    <source>
        <dbReference type="Proteomes" id="UP000297280"/>
    </source>
</evidence>